<evidence type="ECO:0000256" key="7">
    <source>
        <dbReference type="ARBA" id="ARBA00039717"/>
    </source>
</evidence>
<evidence type="ECO:0000256" key="2">
    <source>
        <dbReference type="ARBA" id="ARBA00022670"/>
    </source>
</evidence>
<dbReference type="GO" id="GO:0005737">
    <property type="term" value="C:cytoplasm"/>
    <property type="evidence" value="ECO:0007669"/>
    <property type="project" value="TreeGrafter"/>
</dbReference>
<feature type="binding site" evidence="9">
    <location>
        <position position="275"/>
    </location>
    <ligand>
        <name>Zn(2+)</name>
        <dbReference type="ChEBI" id="CHEBI:29105"/>
        <note>catalytic</note>
    </ligand>
</feature>
<sequence>MNRLLNHLQIEIQMDFSNLVHTFLFLLYISKQCTSVCKLSNDYKYYHSNIQESKTKRNVFIKQLKVIPYYTETIRQHAHFEIIRYCHTYVQGQPKISGRRGKGIKFHHLLYIVDSQTISLCRSGNTVGYAQFCRLDGLTDRPIAGYTNLCPNNIELGYENIRLAISTMAHELGHVLGFNSEAFRYMRDERGEPRTMREPATNEPILTDSLGYRIPDESVLSNVTRIWKSAKTTVYRHSTALKTPMMLKMAKEYFNCHELDGVELDNNDQVYARGHLEKRLIDNELMTPLLSSRSYISKITLGFFEDTGWYRVDYSKANPIGYGKHLGCNFVMKSCYEYMQIQRERRQSFYPYCDQISFSNTLCLKHENAYGFCDLKQYYSPLPLEFQYFDNPRLGAADRYRDYCPAYVDPFLVSSCRPGLYQNNHSKAFGRPFTGTRNIYSYCNTPEKQSEVHENKNYMLHYFGKSSVCINHDSTRHWQVSKQHEIFEETSPKSSCMSHICSEIEGLILILENKELVCPIKGKYIDFSLRGKYFDINGSIICPPCRDICKGPLVLGKPNNRKESTSI</sequence>
<dbReference type="Gene3D" id="2.10.55.10">
    <property type="entry name" value="Leishmanolysin domain 3"/>
    <property type="match status" value="1"/>
</dbReference>
<comment type="similarity">
    <text evidence="1 10">Belongs to the peptidase M8 family.</text>
</comment>
<protein>
    <recommendedName>
        <fullName evidence="7 10">Leishmanolysin-like peptidase</fullName>
        <ecNumber evidence="10">3.4.24.-</ecNumber>
    </recommendedName>
</protein>
<dbReference type="Pfam" id="PF01457">
    <property type="entry name" value="Peptidase_M8"/>
    <property type="match status" value="1"/>
</dbReference>
<keyword evidence="6 9" id="KW-0482">Metalloprotease</keyword>
<dbReference type="GO" id="GO:0006508">
    <property type="term" value="P:proteolysis"/>
    <property type="evidence" value="ECO:0007669"/>
    <property type="project" value="UniProtKB-KW"/>
</dbReference>
<dbReference type="SUPFAM" id="SSF55486">
    <property type="entry name" value="Metalloproteases ('zincins'), catalytic domain"/>
    <property type="match status" value="1"/>
</dbReference>
<name>A0A095AE82_SCHHA</name>
<accession>A0A095AE82</accession>
<keyword evidence="4 10" id="KW-0378">Hydrolase</keyword>
<dbReference type="Gene3D" id="3.90.132.10">
    <property type="entry name" value="Leishmanolysin , domain 2"/>
    <property type="match status" value="1"/>
</dbReference>
<evidence type="ECO:0000256" key="8">
    <source>
        <dbReference type="PIRSR" id="PIRSR601577-1"/>
    </source>
</evidence>
<evidence type="ECO:0000256" key="6">
    <source>
        <dbReference type="ARBA" id="ARBA00023049"/>
    </source>
</evidence>
<evidence type="ECO:0000256" key="1">
    <source>
        <dbReference type="ARBA" id="ARBA00005860"/>
    </source>
</evidence>
<dbReference type="GO" id="GO:0016020">
    <property type="term" value="C:membrane"/>
    <property type="evidence" value="ECO:0007669"/>
    <property type="project" value="InterPro"/>
</dbReference>
<feature type="binding site" evidence="9">
    <location>
        <position position="174"/>
    </location>
    <ligand>
        <name>Zn(2+)</name>
        <dbReference type="ChEBI" id="CHEBI:29105"/>
        <note>catalytic</note>
    </ligand>
</feature>
<evidence type="ECO:0000256" key="10">
    <source>
        <dbReference type="RuleBase" id="RU366077"/>
    </source>
</evidence>
<dbReference type="PANTHER" id="PTHR10942:SF0">
    <property type="entry name" value="LEISHMANOLYSIN-LIKE PEPTIDASE"/>
    <property type="match status" value="1"/>
</dbReference>
<keyword evidence="5 9" id="KW-0862">Zinc</keyword>
<dbReference type="EMBL" id="KL250493">
    <property type="protein sequence ID" value="KGB32131.1"/>
    <property type="molecule type" value="Genomic_DNA"/>
</dbReference>
<evidence type="ECO:0000256" key="3">
    <source>
        <dbReference type="ARBA" id="ARBA00022723"/>
    </source>
</evidence>
<feature type="binding site" evidence="9">
    <location>
        <position position="170"/>
    </location>
    <ligand>
        <name>Zn(2+)</name>
        <dbReference type="ChEBI" id="CHEBI:29105"/>
        <note>catalytic</note>
    </ligand>
</feature>
<keyword evidence="3 9" id="KW-0479">Metal-binding</keyword>
<dbReference type="FunFam" id="3.90.132.10:FF:000001">
    <property type="entry name" value="leishmanolysin-like peptidase isoform X2"/>
    <property type="match status" value="1"/>
</dbReference>
<evidence type="ECO:0000256" key="4">
    <source>
        <dbReference type="ARBA" id="ARBA00022801"/>
    </source>
</evidence>
<proteinExistence type="inferred from homology"/>
<dbReference type="AlphaFoldDB" id="A0A095AE82"/>
<evidence type="ECO:0000313" key="11">
    <source>
        <dbReference type="EMBL" id="KGB32131.1"/>
    </source>
</evidence>
<organism evidence="11">
    <name type="scientific">Schistosoma haematobium</name>
    <name type="common">Blood fluke</name>
    <dbReference type="NCBI Taxonomy" id="6185"/>
    <lineage>
        <taxon>Eukaryota</taxon>
        <taxon>Metazoa</taxon>
        <taxon>Spiralia</taxon>
        <taxon>Lophotrochozoa</taxon>
        <taxon>Platyhelminthes</taxon>
        <taxon>Trematoda</taxon>
        <taxon>Digenea</taxon>
        <taxon>Strigeidida</taxon>
        <taxon>Schistosomatoidea</taxon>
        <taxon>Schistosomatidae</taxon>
        <taxon>Schistosoma</taxon>
    </lineage>
</organism>
<dbReference type="GO" id="GO:0046872">
    <property type="term" value="F:metal ion binding"/>
    <property type="evidence" value="ECO:0007669"/>
    <property type="project" value="UniProtKB-KW"/>
</dbReference>
<keyword evidence="2 10" id="KW-0645">Protease</keyword>
<reference evidence="11" key="1">
    <citation type="journal article" date="2012" name="Nat. Genet.">
        <title>Whole-genome sequence of Schistosoma haematobium.</title>
        <authorList>
            <person name="Young N.D."/>
            <person name="Jex A.R."/>
            <person name="Li B."/>
            <person name="Liu S."/>
            <person name="Yang L."/>
            <person name="Xiong Z."/>
            <person name="Li Y."/>
            <person name="Cantacessi C."/>
            <person name="Hall R.S."/>
            <person name="Xu X."/>
            <person name="Chen F."/>
            <person name="Wu X."/>
            <person name="Zerlotini A."/>
            <person name="Oliveira G."/>
            <person name="Hofmann A."/>
            <person name="Zhang G."/>
            <person name="Fang X."/>
            <person name="Kang Y."/>
            <person name="Campbell B.E."/>
            <person name="Loukas A."/>
            <person name="Ranganathan S."/>
            <person name="Rollinson D."/>
            <person name="Rinaldi G."/>
            <person name="Brindley P.J."/>
            <person name="Yang H."/>
            <person name="Wang J."/>
            <person name="Wang J."/>
            <person name="Gasser R.B."/>
        </authorList>
    </citation>
    <scope>NUCLEOTIDE SEQUENCE [LARGE SCALE GENOMIC DNA]</scope>
</reference>
<dbReference type="Gene3D" id="3.10.170.20">
    <property type="match status" value="1"/>
</dbReference>
<comment type="cofactor">
    <cofactor evidence="9 10">
        <name>Zn(2+)</name>
        <dbReference type="ChEBI" id="CHEBI:29105"/>
    </cofactor>
    <text evidence="9 10">Binds 1 zinc ion per subunit.</text>
</comment>
<dbReference type="EC" id="3.4.24.-" evidence="10"/>
<dbReference type="GO" id="GO:0007155">
    <property type="term" value="P:cell adhesion"/>
    <property type="evidence" value="ECO:0007669"/>
    <property type="project" value="InterPro"/>
</dbReference>
<dbReference type="GO" id="GO:0004222">
    <property type="term" value="F:metalloendopeptidase activity"/>
    <property type="evidence" value="ECO:0007669"/>
    <property type="project" value="UniProtKB-UniRule"/>
</dbReference>
<gene>
    <name evidence="11" type="ORF">MS3_00259</name>
</gene>
<dbReference type="PANTHER" id="PTHR10942">
    <property type="entry name" value="LEISHMANOLYSIN-LIKE PEPTIDASE"/>
    <property type="match status" value="1"/>
</dbReference>
<feature type="active site" evidence="8">
    <location>
        <position position="171"/>
    </location>
</feature>
<evidence type="ECO:0000256" key="9">
    <source>
        <dbReference type="PIRSR" id="PIRSR601577-2"/>
    </source>
</evidence>
<dbReference type="InterPro" id="IPR001577">
    <property type="entry name" value="Peptidase_M8"/>
</dbReference>
<evidence type="ECO:0000256" key="5">
    <source>
        <dbReference type="ARBA" id="ARBA00022833"/>
    </source>
</evidence>